<evidence type="ECO:0000313" key="2">
    <source>
        <dbReference type="EMBL" id="KAF2825863.1"/>
    </source>
</evidence>
<dbReference type="AlphaFoldDB" id="A0A6A6ZYB6"/>
<keyword evidence="3" id="KW-1185">Reference proteome</keyword>
<dbReference type="EMBL" id="MU006227">
    <property type="protein sequence ID" value="KAF2825863.1"/>
    <property type="molecule type" value="Genomic_DNA"/>
</dbReference>
<sequence>MRFQIIFTLLWLSNSAISKLLVDFNAERGDDISKIGRVNLQRDLEERPKQNTVDVYIKAGNDWRGVKSAHFHREKDYRRFALGAIPDSLMVWQWKEYEANIKGGANIPLSLEVKHKTISLEYQADSDSGRKAQWTTDVKPNTVYNVGLEILAKSSAGHVKLYWNGEQVLLGEKDKKEKMLTGNMFPGRSDPKIGIYRGEAVETDSFVYQFQIGTEQKDVDGKYFGGDRR</sequence>
<feature type="signal peptide" evidence="1">
    <location>
        <begin position="1"/>
        <end position="18"/>
    </location>
</feature>
<accession>A0A6A6ZYB6</accession>
<evidence type="ECO:0000313" key="3">
    <source>
        <dbReference type="Proteomes" id="UP000799424"/>
    </source>
</evidence>
<reference evidence="2" key="1">
    <citation type="journal article" date="2020" name="Stud. Mycol.">
        <title>101 Dothideomycetes genomes: a test case for predicting lifestyles and emergence of pathogens.</title>
        <authorList>
            <person name="Haridas S."/>
            <person name="Albert R."/>
            <person name="Binder M."/>
            <person name="Bloem J."/>
            <person name="Labutti K."/>
            <person name="Salamov A."/>
            <person name="Andreopoulos B."/>
            <person name="Baker S."/>
            <person name="Barry K."/>
            <person name="Bills G."/>
            <person name="Bluhm B."/>
            <person name="Cannon C."/>
            <person name="Castanera R."/>
            <person name="Culley D."/>
            <person name="Daum C."/>
            <person name="Ezra D."/>
            <person name="Gonzalez J."/>
            <person name="Henrissat B."/>
            <person name="Kuo A."/>
            <person name="Liang C."/>
            <person name="Lipzen A."/>
            <person name="Lutzoni F."/>
            <person name="Magnuson J."/>
            <person name="Mondo S."/>
            <person name="Nolan M."/>
            <person name="Ohm R."/>
            <person name="Pangilinan J."/>
            <person name="Park H.-J."/>
            <person name="Ramirez L."/>
            <person name="Alfaro M."/>
            <person name="Sun H."/>
            <person name="Tritt A."/>
            <person name="Yoshinaga Y."/>
            <person name="Zwiers L.-H."/>
            <person name="Turgeon B."/>
            <person name="Goodwin S."/>
            <person name="Spatafora J."/>
            <person name="Crous P."/>
            <person name="Grigoriev I."/>
        </authorList>
    </citation>
    <scope>NUCLEOTIDE SEQUENCE</scope>
    <source>
        <strain evidence="2">CBS 113818</strain>
    </source>
</reference>
<protein>
    <recommendedName>
        <fullName evidence="4">Concanavalin A-like lectin/glucanase</fullName>
    </recommendedName>
</protein>
<evidence type="ECO:0000256" key="1">
    <source>
        <dbReference type="SAM" id="SignalP"/>
    </source>
</evidence>
<proteinExistence type="predicted"/>
<dbReference type="Proteomes" id="UP000799424">
    <property type="component" value="Unassembled WGS sequence"/>
</dbReference>
<feature type="chain" id="PRO_5025336291" description="Concanavalin A-like lectin/glucanase" evidence="1">
    <location>
        <begin position="19"/>
        <end position="229"/>
    </location>
</feature>
<keyword evidence="1" id="KW-0732">Signal</keyword>
<dbReference type="Gene3D" id="2.60.120.200">
    <property type="match status" value="1"/>
</dbReference>
<gene>
    <name evidence="2" type="ORF">CC86DRAFT_382847</name>
</gene>
<name>A0A6A6ZYB6_9PLEO</name>
<organism evidence="2 3">
    <name type="scientific">Ophiobolus disseminans</name>
    <dbReference type="NCBI Taxonomy" id="1469910"/>
    <lineage>
        <taxon>Eukaryota</taxon>
        <taxon>Fungi</taxon>
        <taxon>Dikarya</taxon>
        <taxon>Ascomycota</taxon>
        <taxon>Pezizomycotina</taxon>
        <taxon>Dothideomycetes</taxon>
        <taxon>Pleosporomycetidae</taxon>
        <taxon>Pleosporales</taxon>
        <taxon>Pleosporineae</taxon>
        <taxon>Phaeosphaeriaceae</taxon>
        <taxon>Ophiobolus</taxon>
    </lineage>
</organism>
<dbReference type="OrthoDB" id="3233795at2759"/>
<evidence type="ECO:0008006" key="4">
    <source>
        <dbReference type="Google" id="ProtNLM"/>
    </source>
</evidence>